<dbReference type="EMBL" id="RBKU01000001">
    <property type="protein sequence ID" value="RKR83525.1"/>
    <property type="molecule type" value="Genomic_DNA"/>
</dbReference>
<dbReference type="InterPro" id="IPR007372">
    <property type="entry name" value="Lipid/polyisoprenoid-bd_YceI"/>
</dbReference>
<dbReference type="AlphaFoldDB" id="A0A495J3G3"/>
<comment type="caution">
    <text evidence="2">The sequence shown here is derived from an EMBL/GenBank/DDBJ whole genome shotgun (WGS) entry which is preliminary data.</text>
</comment>
<dbReference type="RefSeq" id="WP_121199006.1">
    <property type="nucleotide sequence ID" value="NZ_RBKU01000001.1"/>
</dbReference>
<dbReference type="Gene3D" id="2.40.128.110">
    <property type="entry name" value="Lipid/polyisoprenoid-binding, YceI-like"/>
    <property type="match status" value="1"/>
</dbReference>
<dbReference type="SUPFAM" id="SSF101874">
    <property type="entry name" value="YceI-like"/>
    <property type="match status" value="1"/>
</dbReference>
<accession>A0A495J3G3</accession>
<keyword evidence="3" id="KW-1185">Reference proteome</keyword>
<reference evidence="2 3" key="1">
    <citation type="submission" date="2018-10" db="EMBL/GenBank/DDBJ databases">
        <title>Genomic Encyclopedia of Archaeal and Bacterial Type Strains, Phase II (KMG-II): from individual species to whole genera.</title>
        <authorList>
            <person name="Goeker M."/>
        </authorList>
    </citation>
    <scope>NUCLEOTIDE SEQUENCE [LARGE SCALE GENOMIC DNA]</scope>
    <source>
        <strain evidence="2 3">DSM 18602</strain>
    </source>
</reference>
<dbReference type="OrthoDB" id="9794147at2"/>
<evidence type="ECO:0000313" key="3">
    <source>
        <dbReference type="Proteomes" id="UP000268007"/>
    </source>
</evidence>
<dbReference type="PANTHER" id="PTHR34406">
    <property type="entry name" value="PROTEIN YCEI"/>
    <property type="match status" value="1"/>
</dbReference>
<dbReference type="Pfam" id="PF04264">
    <property type="entry name" value="YceI"/>
    <property type="match status" value="1"/>
</dbReference>
<sequence>MKKNIHQSIVLLFIGLFVLVLAGSTWKVKGDEAVVEFTGGKISGSFKGLKADIVFDKEHPEQAKISASIEVPTIATGFFLKNSHAKDALGADEHPQIKFSSTSVSKAGDAYLAKGNLTMKGATKPVTIRFTFDDKGNQGVFKGSFKVIPKEFGVDRAGTPDEVTVNLTVPVTK</sequence>
<protein>
    <submittedName>
        <fullName evidence="2">Polyisoprenoid-binding protein YceI</fullName>
    </submittedName>
</protein>
<evidence type="ECO:0000313" key="2">
    <source>
        <dbReference type="EMBL" id="RKR83525.1"/>
    </source>
</evidence>
<evidence type="ECO:0000259" key="1">
    <source>
        <dbReference type="SMART" id="SM00867"/>
    </source>
</evidence>
<feature type="domain" description="Lipid/polyisoprenoid-binding YceI-like" evidence="1">
    <location>
        <begin position="25"/>
        <end position="172"/>
    </location>
</feature>
<dbReference type="SMART" id="SM00867">
    <property type="entry name" value="YceI"/>
    <property type="match status" value="1"/>
</dbReference>
<dbReference type="InterPro" id="IPR036761">
    <property type="entry name" value="TTHA0802/YceI-like_sf"/>
</dbReference>
<organism evidence="2 3">
    <name type="scientific">Mucilaginibacter gracilis</name>
    <dbReference type="NCBI Taxonomy" id="423350"/>
    <lineage>
        <taxon>Bacteria</taxon>
        <taxon>Pseudomonadati</taxon>
        <taxon>Bacteroidota</taxon>
        <taxon>Sphingobacteriia</taxon>
        <taxon>Sphingobacteriales</taxon>
        <taxon>Sphingobacteriaceae</taxon>
        <taxon>Mucilaginibacter</taxon>
    </lineage>
</organism>
<dbReference type="PANTHER" id="PTHR34406:SF1">
    <property type="entry name" value="PROTEIN YCEI"/>
    <property type="match status" value="1"/>
</dbReference>
<name>A0A495J3G3_9SPHI</name>
<dbReference type="Proteomes" id="UP000268007">
    <property type="component" value="Unassembled WGS sequence"/>
</dbReference>
<gene>
    <name evidence="2" type="ORF">BDD43_3735</name>
</gene>
<proteinExistence type="predicted"/>